<feature type="domain" description="Metallo-beta-lactamase" evidence="5">
    <location>
        <begin position="274"/>
        <end position="475"/>
    </location>
</feature>
<evidence type="ECO:0000259" key="5">
    <source>
        <dbReference type="SMART" id="SM00849"/>
    </source>
</evidence>
<protein>
    <recommendedName>
        <fullName evidence="5">Metallo-beta-lactamase domain-containing protein</fullName>
    </recommendedName>
</protein>
<keyword evidence="7" id="KW-1185">Reference proteome</keyword>
<evidence type="ECO:0000256" key="4">
    <source>
        <dbReference type="ARBA" id="ARBA00022833"/>
    </source>
</evidence>
<dbReference type="InterPro" id="IPR001279">
    <property type="entry name" value="Metallo-B-lactamas"/>
</dbReference>
<dbReference type="InterPro" id="IPR051453">
    <property type="entry name" value="MBL_Glyoxalase_II"/>
</dbReference>
<comment type="caution">
    <text evidence="6">The sequence shown here is derived from an EMBL/GenBank/DDBJ whole genome shotgun (WGS) entry which is preliminary data.</text>
</comment>
<dbReference type="Pfam" id="PF00753">
    <property type="entry name" value="Lactamase_B"/>
    <property type="match status" value="2"/>
</dbReference>
<keyword evidence="2" id="KW-0479">Metal-binding</keyword>
<comment type="cofactor">
    <cofactor evidence="1">
        <name>Zn(2+)</name>
        <dbReference type="ChEBI" id="CHEBI:29105"/>
    </cofactor>
</comment>
<sequence>MHRVLCVTLRNSRLGAALYAIEDTCVVYLLVDQEARTAVAVDAGSGRWLDQLESYGVDAVTDVVVTHHHRDQVEGLPRLAASGARVWVPENEHDLVAHVDQNWQRRPVANNYDLRLDRFSLLDPAAVTGTMRDYGTRRIGHLDITTVPTPGHTPGSVTYVVDLDGRRHAFTGDLIHSPGKVWSAAALQWSYVGMEGAALTMASLELLLDHEPDLLLPSHGQPMKEPRAAAEQTTAALADLIEVRMGMRSDLPAKLAQPFIELSPHLLMNHTSESRSYVLLSDSGTALLIDYGYDLTTGIPQGGERFAVRPWLPSLRALRRDYGIDKVEVAVPTHYHDDHVAAFNLLRDVHGTEVWASSPVAHVLENPQDYDLPCLWYDPIHCERHIPDGTSVQWREYELDMHALPGHTLYASAIGFEADGRRVLATGDQQTGTWMPGMVAEIPNFQYANRFRPDDFAASAALYQRLQPDLMISGHWQPRLVDQSYLDELTRVGDEVARVHRELLLPEDPVFGGGARITPYRVDAVDGKPFELTVSSNGTSVRLTVPAGWDCQQIDDCVFLVVPHVDQPVRRARVAAEITLDGHYLGQLAEALVDVRLP</sequence>
<gene>
    <name evidence="6" type="ORF">GCM10009744_47550</name>
</gene>
<organism evidence="6 7">
    <name type="scientific">Kribbella alba</name>
    <dbReference type="NCBI Taxonomy" id="190197"/>
    <lineage>
        <taxon>Bacteria</taxon>
        <taxon>Bacillati</taxon>
        <taxon>Actinomycetota</taxon>
        <taxon>Actinomycetes</taxon>
        <taxon>Propionibacteriales</taxon>
        <taxon>Kribbellaceae</taxon>
        <taxon>Kribbella</taxon>
    </lineage>
</organism>
<name>A0ABN2FK66_9ACTN</name>
<evidence type="ECO:0000313" key="7">
    <source>
        <dbReference type="Proteomes" id="UP001501319"/>
    </source>
</evidence>
<dbReference type="SMART" id="SM00849">
    <property type="entry name" value="Lactamase_B"/>
    <property type="match status" value="2"/>
</dbReference>
<dbReference type="SUPFAM" id="SSF56281">
    <property type="entry name" value="Metallo-hydrolase/oxidoreductase"/>
    <property type="match status" value="2"/>
</dbReference>
<evidence type="ECO:0000256" key="1">
    <source>
        <dbReference type="ARBA" id="ARBA00001947"/>
    </source>
</evidence>
<evidence type="ECO:0000256" key="2">
    <source>
        <dbReference type="ARBA" id="ARBA00022723"/>
    </source>
</evidence>
<evidence type="ECO:0000313" key="6">
    <source>
        <dbReference type="EMBL" id="GAA1650469.1"/>
    </source>
</evidence>
<dbReference type="PANTHER" id="PTHR46233:SF3">
    <property type="entry name" value="HYDROXYACYLGLUTATHIONE HYDROLASE GLOC"/>
    <property type="match status" value="1"/>
</dbReference>
<keyword evidence="4" id="KW-0862">Zinc</keyword>
<dbReference type="Proteomes" id="UP001501319">
    <property type="component" value="Unassembled WGS sequence"/>
</dbReference>
<dbReference type="CDD" id="cd06262">
    <property type="entry name" value="metallo-hydrolase-like_MBL-fold"/>
    <property type="match status" value="2"/>
</dbReference>
<keyword evidence="3" id="KW-0378">Hydrolase</keyword>
<evidence type="ECO:0000256" key="3">
    <source>
        <dbReference type="ARBA" id="ARBA00022801"/>
    </source>
</evidence>
<dbReference type="PANTHER" id="PTHR46233">
    <property type="entry name" value="HYDROXYACYLGLUTATHIONE HYDROLASE GLOC"/>
    <property type="match status" value="1"/>
</dbReference>
<reference evidence="6 7" key="1">
    <citation type="journal article" date="2019" name="Int. J. Syst. Evol. Microbiol.">
        <title>The Global Catalogue of Microorganisms (GCM) 10K type strain sequencing project: providing services to taxonomists for standard genome sequencing and annotation.</title>
        <authorList>
            <consortium name="The Broad Institute Genomics Platform"/>
            <consortium name="The Broad Institute Genome Sequencing Center for Infectious Disease"/>
            <person name="Wu L."/>
            <person name="Ma J."/>
        </authorList>
    </citation>
    <scope>NUCLEOTIDE SEQUENCE [LARGE SCALE GENOMIC DNA]</scope>
    <source>
        <strain evidence="6 7">JCM 14306</strain>
    </source>
</reference>
<accession>A0ABN2FK66</accession>
<dbReference type="EMBL" id="BAAANE010000008">
    <property type="protein sequence ID" value="GAA1650469.1"/>
    <property type="molecule type" value="Genomic_DNA"/>
</dbReference>
<feature type="domain" description="Metallo-beta-lactamase" evidence="5">
    <location>
        <begin position="24"/>
        <end position="219"/>
    </location>
</feature>
<proteinExistence type="predicted"/>
<dbReference type="InterPro" id="IPR036866">
    <property type="entry name" value="RibonucZ/Hydroxyglut_hydro"/>
</dbReference>
<dbReference type="Gene3D" id="3.60.15.10">
    <property type="entry name" value="Ribonuclease Z/Hydroxyacylglutathione hydrolase-like"/>
    <property type="match status" value="2"/>
</dbReference>